<keyword evidence="4 5" id="KW-0472">Membrane</keyword>
<dbReference type="Proteomes" id="UP001519460">
    <property type="component" value="Unassembled WGS sequence"/>
</dbReference>
<comment type="caution">
    <text evidence="6">The sequence shown here is derived from an EMBL/GenBank/DDBJ whole genome shotgun (WGS) entry which is preliminary data.</text>
</comment>
<comment type="subcellular location">
    <subcellularLocation>
        <location evidence="1">Membrane</location>
        <topology evidence="1">Multi-pass membrane protein</topology>
    </subcellularLocation>
</comment>
<dbReference type="Gene3D" id="1.20.140.150">
    <property type="match status" value="1"/>
</dbReference>
<evidence type="ECO:0000313" key="7">
    <source>
        <dbReference type="Proteomes" id="UP001519460"/>
    </source>
</evidence>
<gene>
    <name evidence="6" type="ORF">BaRGS_00004124</name>
</gene>
<dbReference type="AlphaFoldDB" id="A0ABD0LYW0"/>
<dbReference type="Pfam" id="PF00822">
    <property type="entry name" value="PMP22_Claudin"/>
    <property type="match status" value="1"/>
</dbReference>
<keyword evidence="7" id="KW-1185">Reference proteome</keyword>
<evidence type="ECO:0000256" key="1">
    <source>
        <dbReference type="ARBA" id="ARBA00004141"/>
    </source>
</evidence>
<dbReference type="EMBL" id="JACVVK020000014">
    <property type="protein sequence ID" value="KAK7504638.1"/>
    <property type="molecule type" value="Genomic_DNA"/>
</dbReference>
<feature type="transmembrane region" description="Helical" evidence="5">
    <location>
        <begin position="106"/>
        <end position="128"/>
    </location>
</feature>
<evidence type="ECO:0008006" key="8">
    <source>
        <dbReference type="Google" id="ProtNLM"/>
    </source>
</evidence>
<dbReference type="InterPro" id="IPR004031">
    <property type="entry name" value="PMP22/EMP/MP20/Claudin"/>
</dbReference>
<evidence type="ECO:0000256" key="3">
    <source>
        <dbReference type="ARBA" id="ARBA00022989"/>
    </source>
</evidence>
<name>A0ABD0LYW0_9CAEN</name>
<protein>
    <recommendedName>
        <fullName evidence="8">Transmembrane protein</fullName>
    </recommendedName>
</protein>
<dbReference type="GO" id="GO:0016020">
    <property type="term" value="C:membrane"/>
    <property type="evidence" value="ECO:0007669"/>
    <property type="project" value="UniProtKB-SubCell"/>
</dbReference>
<accession>A0ABD0LYW0</accession>
<organism evidence="6 7">
    <name type="scientific">Batillaria attramentaria</name>
    <dbReference type="NCBI Taxonomy" id="370345"/>
    <lineage>
        <taxon>Eukaryota</taxon>
        <taxon>Metazoa</taxon>
        <taxon>Spiralia</taxon>
        <taxon>Lophotrochozoa</taxon>
        <taxon>Mollusca</taxon>
        <taxon>Gastropoda</taxon>
        <taxon>Caenogastropoda</taxon>
        <taxon>Sorbeoconcha</taxon>
        <taxon>Cerithioidea</taxon>
        <taxon>Batillariidae</taxon>
        <taxon>Batillaria</taxon>
    </lineage>
</organism>
<evidence type="ECO:0000313" key="6">
    <source>
        <dbReference type="EMBL" id="KAK7504638.1"/>
    </source>
</evidence>
<evidence type="ECO:0000256" key="5">
    <source>
        <dbReference type="SAM" id="Phobius"/>
    </source>
</evidence>
<feature type="transmembrane region" description="Helical" evidence="5">
    <location>
        <begin position="140"/>
        <end position="161"/>
    </location>
</feature>
<proteinExistence type="predicted"/>
<feature type="transmembrane region" description="Helical" evidence="5">
    <location>
        <begin position="12"/>
        <end position="29"/>
    </location>
</feature>
<reference evidence="6 7" key="1">
    <citation type="journal article" date="2023" name="Sci. Data">
        <title>Genome assembly of the Korean intertidal mud-creeper Batillaria attramentaria.</title>
        <authorList>
            <person name="Patra A.K."/>
            <person name="Ho P.T."/>
            <person name="Jun S."/>
            <person name="Lee S.J."/>
            <person name="Kim Y."/>
            <person name="Won Y.J."/>
        </authorList>
    </citation>
    <scope>NUCLEOTIDE SEQUENCE [LARGE SCALE GENOMIC DNA]</scope>
    <source>
        <strain evidence="6">Wonlab-2016</strain>
    </source>
</reference>
<sequence length="166" mass="17657">MPMENISLELKLSLPCLLIGSALFLISFAEPHWLKIDVPLATAYMGLWKRCGGTAEFPEMEICSKCGSDQSGWLTGVQVLECICLSAMVAAVALTFRLLFKQEKMFSLLASAAGISSGLLGLTGAIVFASEESEDGSLGWAFYLNIVGDLLIGAGGGVLMVHAHRV</sequence>
<evidence type="ECO:0000256" key="4">
    <source>
        <dbReference type="ARBA" id="ARBA00023136"/>
    </source>
</evidence>
<feature type="transmembrane region" description="Helical" evidence="5">
    <location>
        <begin position="77"/>
        <end position="99"/>
    </location>
</feature>
<keyword evidence="3 5" id="KW-1133">Transmembrane helix</keyword>
<evidence type="ECO:0000256" key="2">
    <source>
        <dbReference type="ARBA" id="ARBA00022692"/>
    </source>
</evidence>
<keyword evidence="2 5" id="KW-0812">Transmembrane</keyword>